<sequence length="80" mass="9539">MKNIYNILKEWANENSKWFMNTKNWFKFETENKSFYVFPADNGNTIEIEVYEKGGIFVASSRNLPAVSWAKNYIKEMENE</sequence>
<evidence type="ECO:0000313" key="1">
    <source>
        <dbReference type="EMBL" id="MBO1226975.1"/>
    </source>
</evidence>
<accession>A0ABS3L1T6</accession>
<evidence type="ECO:0008006" key="3">
    <source>
        <dbReference type="Google" id="ProtNLM"/>
    </source>
</evidence>
<dbReference type="EMBL" id="JAFNLT010000004">
    <property type="protein sequence ID" value="MBO1226975.1"/>
    <property type="molecule type" value="Genomic_DNA"/>
</dbReference>
<comment type="caution">
    <text evidence="1">The sequence shown here is derived from an EMBL/GenBank/DDBJ whole genome shotgun (WGS) entry which is preliminary data.</text>
</comment>
<reference evidence="1 2" key="1">
    <citation type="submission" date="2021-03" db="EMBL/GenBank/DDBJ databases">
        <title>Staphylococci and Mammaliicocci in bats.</title>
        <authorList>
            <person name="Fountain K."/>
        </authorList>
    </citation>
    <scope>NUCLEOTIDE SEQUENCE [LARGE SCALE GENOMIC DNA]</scope>
    <source>
        <strain evidence="1 2">18_1_E_SW</strain>
    </source>
</reference>
<name>A0ABS3L1T6_9STAP</name>
<gene>
    <name evidence="1" type="ORF">J3T88_06495</name>
</gene>
<dbReference type="Proteomes" id="UP000664081">
    <property type="component" value="Unassembled WGS sequence"/>
</dbReference>
<organism evidence="1 2">
    <name type="scientific">Staphylococcus nepalensis</name>
    <dbReference type="NCBI Taxonomy" id="214473"/>
    <lineage>
        <taxon>Bacteria</taxon>
        <taxon>Bacillati</taxon>
        <taxon>Bacillota</taxon>
        <taxon>Bacilli</taxon>
        <taxon>Bacillales</taxon>
        <taxon>Staphylococcaceae</taxon>
        <taxon>Staphylococcus</taxon>
    </lineage>
</organism>
<dbReference type="RefSeq" id="WP_207572607.1">
    <property type="nucleotide sequence ID" value="NZ_JAFNLQ010000014.1"/>
</dbReference>
<evidence type="ECO:0000313" key="2">
    <source>
        <dbReference type="Proteomes" id="UP000664081"/>
    </source>
</evidence>
<keyword evidence="2" id="KW-1185">Reference proteome</keyword>
<protein>
    <recommendedName>
        <fullName evidence="3">Phage protein</fullName>
    </recommendedName>
</protein>
<proteinExistence type="predicted"/>